<evidence type="ECO:0000313" key="2">
    <source>
        <dbReference type="EMBL" id="QHU27513.1"/>
    </source>
</evidence>
<reference evidence="2" key="1">
    <citation type="journal article" date="2020" name="Nature">
        <title>Giant virus diversity and host interactions through global metagenomics.</title>
        <authorList>
            <person name="Schulz F."/>
            <person name="Roux S."/>
            <person name="Paez-Espino D."/>
            <person name="Jungbluth S."/>
            <person name="Walsh D.A."/>
            <person name="Denef V.J."/>
            <person name="McMahon K.D."/>
            <person name="Konstantinidis K.T."/>
            <person name="Eloe-Fadrosh E.A."/>
            <person name="Kyrpides N.C."/>
            <person name="Woyke T."/>
        </authorList>
    </citation>
    <scope>NUCLEOTIDE SEQUENCE</scope>
    <source>
        <strain evidence="2">GVMAG-M-3300027769-26</strain>
    </source>
</reference>
<feature type="coiled-coil region" evidence="1">
    <location>
        <begin position="28"/>
        <end position="55"/>
    </location>
</feature>
<organism evidence="2">
    <name type="scientific">viral metagenome</name>
    <dbReference type="NCBI Taxonomy" id="1070528"/>
    <lineage>
        <taxon>unclassified sequences</taxon>
        <taxon>metagenomes</taxon>
        <taxon>organismal metagenomes</taxon>
    </lineage>
</organism>
<evidence type="ECO:0000256" key="1">
    <source>
        <dbReference type="SAM" id="Coils"/>
    </source>
</evidence>
<dbReference type="EMBL" id="MN740459">
    <property type="protein sequence ID" value="QHU27513.1"/>
    <property type="molecule type" value="Genomic_DNA"/>
</dbReference>
<protein>
    <submittedName>
        <fullName evidence="2">Uncharacterized protein</fullName>
    </submittedName>
</protein>
<accession>A0A6C0LAA8</accession>
<sequence length="146" mass="16468">MFDNLLYIFSKDTIDSVSVDNNYYVREVDKLNKTLLQKNSELQLLQRKYNKLLNHCIENELASKLNNKKRIESIIIQDIQDSSKSLDTPDAADVADVADTADAADVADRPDSPNYSGDAVGDAVGDAIYIRENNKYVSDNDEYEKI</sequence>
<dbReference type="AlphaFoldDB" id="A0A6C0LAA8"/>
<proteinExistence type="predicted"/>
<name>A0A6C0LAA8_9ZZZZ</name>
<keyword evidence="1" id="KW-0175">Coiled coil</keyword>